<evidence type="ECO:0000256" key="2">
    <source>
        <dbReference type="SAM" id="Phobius"/>
    </source>
</evidence>
<reference evidence="3" key="1">
    <citation type="journal article" date="2019" name="Sci. Rep.">
        <title>Draft genome of Tanacetum cinerariifolium, the natural source of mosquito coil.</title>
        <authorList>
            <person name="Yamashiro T."/>
            <person name="Shiraishi A."/>
            <person name="Satake H."/>
            <person name="Nakayama K."/>
        </authorList>
    </citation>
    <scope>NUCLEOTIDE SEQUENCE</scope>
</reference>
<protein>
    <submittedName>
        <fullName evidence="3">Uncharacterized protein</fullName>
    </submittedName>
</protein>
<keyword evidence="2" id="KW-0812">Transmembrane</keyword>
<sequence>MTHLVASLTLDSAKSCVMQGASCTQRRVSMAPFVISILFVLSWGGIISLDSFLPSIMLLVVIVVTVIIVAVILIFVVVSIIGVVIIVTIIGVVIVVVVGGIPSIIKLLFMIIDSFSCYLSFTWPSVPIGMKILDDEPGYPQLLFPEMIISIRLIRFLEVKERHEKDKIGSKPDKNGKRGEARKCQKQSQLIKQEKMEKIQVE</sequence>
<evidence type="ECO:0000313" key="3">
    <source>
        <dbReference type="EMBL" id="GFA10630.1"/>
    </source>
</evidence>
<feature type="compositionally biased region" description="Basic and acidic residues" evidence="1">
    <location>
        <begin position="192"/>
        <end position="202"/>
    </location>
</feature>
<feature type="transmembrane region" description="Helical" evidence="2">
    <location>
        <begin position="56"/>
        <end position="74"/>
    </location>
</feature>
<evidence type="ECO:0000256" key="1">
    <source>
        <dbReference type="SAM" id="MobiDB-lite"/>
    </source>
</evidence>
<feature type="region of interest" description="Disordered" evidence="1">
    <location>
        <begin position="163"/>
        <end position="202"/>
    </location>
</feature>
<proteinExistence type="predicted"/>
<keyword evidence="2" id="KW-0472">Membrane</keyword>
<feature type="transmembrane region" description="Helical" evidence="2">
    <location>
        <begin position="31"/>
        <end position="49"/>
    </location>
</feature>
<feature type="compositionally biased region" description="Basic and acidic residues" evidence="1">
    <location>
        <begin position="163"/>
        <end position="183"/>
    </location>
</feature>
<accession>A0A699J534</accession>
<name>A0A699J534_TANCI</name>
<organism evidence="3">
    <name type="scientific">Tanacetum cinerariifolium</name>
    <name type="common">Dalmatian daisy</name>
    <name type="synonym">Chrysanthemum cinerariifolium</name>
    <dbReference type="NCBI Taxonomy" id="118510"/>
    <lineage>
        <taxon>Eukaryota</taxon>
        <taxon>Viridiplantae</taxon>
        <taxon>Streptophyta</taxon>
        <taxon>Embryophyta</taxon>
        <taxon>Tracheophyta</taxon>
        <taxon>Spermatophyta</taxon>
        <taxon>Magnoliopsida</taxon>
        <taxon>eudicotyledons</taxon>
        <taxon>Gunneridae</taxon>
        <taxon>Pentapetalae</taxon>
        <taxon>asterids</taxon>
        <taxon>campanulids</taxon>
        <taxon>Asterales</taxon>
        <taxon>Asteraceae</taxon>
        <taxon>Asteroideae</taxon>
        <taxon>Anthemideae</taxon>
        <taxon>Anthemidinae</taxon>
        <taxon>Tanacetum</taxon>
    </lineage>
</organism>
<dbReference type="AlphaFoldDB" id="A0A699J534"/>
<dbReference type="EMBL" id="BKCJ010369815">
    <property type="protein sequence ID" value="GFA10630.1"/>
    <property type="molecule type" value="Genomic_DNA"/>
</dbReference>
<keyword evidence="2" id="KW-1133">Transmembrane helix</keyword>
<gene>
    <name evidence="3" type="ORF">Tci_582602</name>
</gene>
<feature type="transmembrane region" description="Helical" evidence="2">
    <location>
        <begin position="80"/>
        <end position="100"/>
    </location>
</feature>
<comment type="caution">
    <text evidence="3">The sequence shown here is derived from an EMBL/GenBank/DDBJ whole genome shotgun (WGS) entry which is preliminary data.</text>
</comment>